<feature type="compositionally biased region" description="Basic and acidic residues" evidence="1">
    <location>
        <begin position="403"/>
        <end position="414"/>
    </location>
</feature>
<dbReference type="Proteomes" id="UP001600888">
    <property type="component" value="Unassembled WGS sequence"/>
</dbReference>
<name>A0ABR4E693_9PEZI</name>
<feature type="region of interest" description="Disordered" evidence="1">
    <location>
        <begin position="403"/>
        <end position="428"/>
    </location>
</feature>
<keyword evidence="3" id="KW-1185">Reference proteome</keyword>
<accession>A0ABR4E693</accession>
<feature type="region of interest" description="Disordered" evidence="1">
    <location>
        <begin position="1"/>
        <end position="52"/>
    </location>
</feature>
<evidence type="ECO:0000313" key="3">
    <source>
        <dbReference type="Proteomes" id="UP001600888"/>
    </source>
</evidence>
<organism evidence="2 3">
    <name type="scientific">Diaporthe vaccinii</name>
    <dbReference type="NCBI Taxonomy" id="105482"/>
    <lineage>
        <taxon>Eukaryota</taxon>
        <taxon>Fungi</taxon>
        <taxon>Dikarya</taxon>
        <taxon>Ascomycota</taxon>
        <taxon>Pezizomycotina</taxon>
        <taxon>Sordariomycetes</taxon>
        <taxon>Sordariomycetidae</taxon>
        <taxon>Diaporthales</taxon>
        <taxon>Diaporthaceae</taxon>
        <taxon>Diaporthe</taxon>
        <taxon>Diaporthe eres species complex</taxon>
    </lineage>
</organism>
<feature type="compositionally biased region" description="Gly residues" evidence="1">
    <location>
        <begin position="418"/>
        <end position="427"/>
    </location>
</feature>
<feature type="compositionally biased region" description="Low complexity" evidence="1">
    <location>
        <begin position="496"/>
        <end position="505"/>
    </location>
</feature>
<reference evidence="2 3" key="1">
    <citation type="submission" date="2024-03" db="EMBL/GenBank/DDBJ databases">
        <title>A high-quality draft genome sequence of Diaporthe vaccinii, a causative agent of upright dieback and viscid rot disease in cranberry plants.</title>
        <authorList>
            <person name="Sarrasin M."/>
            <person name="Lang B.F."/>
            <person name="Burger G."/>
        </authorList>
    </citation>
    <scope>NUCLEOTIDE SEQUENCE [LARGE SCALE GENOMIC DNA]</scope>
    <source>
        <strain evidence="2 3">IS7</strain>
    </source>
</reference>
<evidence type="ECO:0000256" key="1">
    <source>
        <dbReference type="SAM" id="MobiDB-lite"/>
    </source>
</evidence>
<proteinExistence type="predicted"/>
<feature type="compositionally biased region" description="Basic and acidic residues" evidence="1">
    <location>
        <begin position="452"/>
        <end position="463"/>
    </location>
</feature>
<feature type="compositionally biased region" description="Basic residues" evidence="1">
    <location>
        <begin position="309"/>
        <end position="326"/>
    </location>
</feature>
<feature type="compositionally biased region" description="Acidic residues" evidence="1">
    <location>
        <begin position="519"/>
        <end position="528"/>
    </location>
</feature>
<feature type="compositionally biased region" description="Basic and acidic residues" evidence="1">
    <location>
        <begin position="471"/>
        <end position="482"/>
    </location>
</feature>
<dbReference type="EMBL" id="JBAWTH010000092">
    <property type="protein sequence ID" value="KAL2277969.1"/>
    <property type="molecule type" value="Genomic_DNA"/>
</dbReference>
<protein>
    <submittedName>
        <fullName evidence="2">Uncharacterized protein</fullName>
    </submittedName>
</protein>
<evidence type="ECO:0000313" key="2">
    <source>
        <dbReference type="EMBL" id="KAL2277969.1"/>
    </source>
</evidence>
<gene>
    <name evidence="2" type="ORF">FJTKL_15089</name>
</gene>
<dbReference type="EMBL" id="JBAWTH010000092">
    <property type="protein sequence ID" value="KAL2277966.1"/>
    <property type="molecule type" value="Genomic_DNA"/>
</dbReference>
<feature type="compositionally biased region" description="Low complexity" evidence="1">
    <location>
        <begin position="529"/>
        <end position="544"/>
    </location>
</feature>
<feature type="region of interest" description="Disordered" evidence="1">
    <location>
        <begin position="447"/>
        <end position="559"/>
    </location>
</feature>
<feature type="region of interest" description="Disordered" evidence="1">
    <location>
        <begin position="297"/>
        <end position="363"/>
    </location>
</feature>
<dbReference type="EMBL" id="JBAWTH010000092">
    <property type="protein sequence ID" value="KAL2277968.1"/>
    <property type="molecule type" value="Genomic_DNA"/>
</dbReference>
<feature type="compositionally biased region" description="Basic and acidic residues" evidence="1">
    <location>
        <begin position="340"/>
        <end position="363"/>
    </location>
</feature>
<dbReference type="EMBL" id="JBAWTH010000092">
    <property type="protein sequence ID" value="KAL2277967.1"/>
    <property type="molecule type" value="Genomic_DNA"/>
</dbReference>
<dbReference type="EMBL" id="JBAWTH010000092">
    <property type="protein sequence ID" value="KAL2277965.1"/>
    <property type="molecule type" value="Genomic_DNA"/>
</dbReference>
<sequence length="559" mass="61661">MELSAPNTCAPVVFNPPRRRRHRHHYHSDSDTDSTDSASSYSSDSDDSTYHRVSLPHRARRRWRWPRSVITYPGYSPWAPGGVRVVGGGVVGGLVSGPGLVNATTVFPQLQTQVQLQQQQQQQQHPRRYGYRRFHYQGGERVRRGCGHGHGHGHHHHHHRRAPSPRRCILPRFGRWLIGDPPERQRWRRCDDGAECCDDGCGVGTTPTVHHEDEYWGPGRTGTVPSWAYGPDGSRNSPWRYGGPNGNATNGPDALDPGGTIEEVEEGGTAPAQAAQTLPATAVLPVAATDPYDLQQPHTHYHLNDDNGRRRRHGHSRSYGRHGRRWRRDDDNDGDGILRLVDRERRRDSERQMADADASHRREAMMMGLMERERGRERDRDRDRSAGLDARDVLGVLLDGEAERRRRERRREDAAGESSGGSSGDGWRGALDALSRRVDEMVLLGRGGYSTEGERGSAKEGLRRKSTASSAREKAPRVKFTNDRNGSGSGARPSTGKKGVAAGGKVIFGRGRGRKQEADGDTDSDTDETSGASSVAGGAGLTTRGRSRRRAGSPSTSAD</sequence>
<feature type="compositionally biased region" description="Basic residues" evidence="1">
    <location>
        <begin position="17"/>
        <end position="26"/>
    </location>
</feature>
<comment type="caution">
    <text evidence="2">The sequence shown here is derived from an EMBL/GenBank/DDBJ whole genome shotgun (WGS) entry which is preliminary data.</text>
</comment>